<evidence type="ECO:0000256" key="1">
    <source>
        <dbReference type="SAM" id="MobiDB-lite"/>
    </source>
</evidence>
<dbReference type="eggNOG" id="KOG0962">
    <property type="taxonomic scope" value="Eukaryota"/>
</dbReference>
<protein>
    <submittedName>
        <fullName evidence="2">Uncharacterized protein</fullName>
    </submittedName>
</protein>
<dbReference type="PANTHER" id="PTHR12609">
    <property type="entry name" value="MICROTUBULE ASSOCIATED PROTEIN XMAP215"/>
    <property type="match status" value="1"/>
</dbReference>
<accession>D7KWD1</accession>
<keyword evidence="3" id="KW-1185">Reference proteome</keyword>
<organism evidence="3">
    <name type="scientific">Arabidopsis lyrata subsp. lyrata</name>
    <name type="common">Lyre-leaved rock-cress</name>
    <dbReference type="NCBI Taxonomy" id="81972"/>
    <lineage>
        <taxon>Eukaryota</taxon>
        <taxon>Viridiplantae</taxon>
        <taxon>Streptophyta</taxon>
        <taxon>Embryophyta</taxon>
        <taxon>Tracheophyta</taxon>
        <taxon>Spermatophyta</taxon>
        <taxon>Magnoliopsida</taxon>
        <taxon>eudicotyledons</taxon>
        <taxon>Gunneridae</taxon>
        <taxon>Pentapetalae</taxon>
        <taxon>rosids</taxon>
        <taxon>malvids</taxon>
        <taxon>Brassicales</taxon>
        <taxon>Brassicaceae</taxon>
        <taxon>Camelineae</taxon>
        <taxon>Arabidopsis</taxon>
    </lineage>
</organism>
<dbReference type="GO" id="GO:0030951">
    <property type="term" value="P:establishment or maintenance of microtubule cytoskeleton polarity"/>
    <property type="evidence" value="ECO:0007669"/>
    <property type="project" value="InterPro"/>
</dbReference>
<dbReference type="GO" id="GO:0051010">
    <property type="term" value="F:microtubule plus-end binding"/>
    <property type="evidence" value="ECO:0007669"/>
    <property type="project" value="InterPro"/>
</dbReference>
<dbReference type="Gramene" id="fgenesh1_pg.C_scaffold_2001195">
    <property type="protein sequence ID" value="fgenesh1_pg.C_scaffold_2001195"/>
    <property type="gene ID" value="fgenesh1_pg.C_scaffold_2001195"/>
</dbReference>
<dbReference type="HOGENOM" id="CLU_620165_0_0_1"/>
<dbReference type="eggNOG" id="KOG1820">
    <property type="taxonomic scope" value="Eukaryota"/>
</dbReference>
<feature type="compositionally biased region" description="Low complexity" evidence="1">
    <location>
        <begin position="417"/>
        <end position="427"/>
    </location>
</feature>
<dbReference type="GO" id="GO:0046785">
    <property type="term" value="P:microtubule polymerization"/>
    <property type="evidence" value="ECO:0007669"/>
    <property type="project" value="InterPro"/>
</dbReference>
<dbReference type="AlphaFoldDB" id="D7KWD1"/>
<gene>
    <name evidence="2" type="ORF">ARALYDRAFT_339096</name>
</gene>
<feature type="region of interest" description="Disordered" evidence="1">
    <location>
        <begin position="417"/>
        <end position="442"/>
    </location>
</feature>
<dbReference type="EMBL" id="GL348714">
    <property type="protein sequence ID" value="EFH63446.1"/>
    <property type="molecule type" value="Genomic_DNA"/>
</dbReference>
<sequence>MASGLRQIRCFNLLRSKGIPQRVKASSTGEHLNVLAVESSYAHYVLEISAQTKAGKDSIEALVQPLENAGRILQEIVSYQKQIEDLEYKLDFRGLWAKTMEEIQSELSTLHSSNLPRWVSKRLKTVGSTVKQETISQLKSSVWKEKLEVPGGKEKNGQVHQQVIEIITDISSTAEKFLRSVSYFALQLYKIMKENKNPKVFSEGLLWMASVIDDFDIRKDVVMQSNIAATRNSRIKLLGALNKFNGSGDYEFHNERFRNDVKHALLSELEAKCVVIAMGPAIEKASKECPRDNLRQMRECTLTACDSFLGVGKISKCVRKSGMMHDRDLESQWTKNCMARVLKGVSKISKSTSNGKLKQGNRGITLKDARDQIQSMESYSRRVGRGKNFFMLHFKVFEESGKIYVSLLRVKKLTQTPNTQTTTTTHENSQHNHRRIDKNSTN</sequence>
<evidence type="ECO:0000313" key="2">
    <source>
        <dbReference type="EMBL" id="EFH63446.1"/>
    </source>
</evidence>
<evidence type="ECO:0000313" key="3">
    <source>
        <dbReference type="Proteomes" id="UP000008694"/>
    </source>
</evidence>
<name>D7KWD1_ARALL</name>
<dbReference type="Proteomes" id="UP000008694">
    <property type="component" value="Unassembled WGS sequence"/>
</dbReference>
<proteinExistence type="predicted"/>
<dbReference type="InterPro" id="IPR045110">
    <property type="entry name" value="XMAP215"/>
</dbReference>
<dbReference type="GO" id="GO:0061863">
    <property type="term" value="F:microtubule plus end polymerase"/>
    <property type="evidence" value="ECO:0007669"/>
    <property type="project" value="InterPro"/>
</dbReference>
<reference evidence="3" key="1">
    <citation type="journal article" date="2011" name="Nat. Genet.">
        <title>The Arabidopsis lyrata genome sequence and the basis of rapid genome size change.</title>
        <authorList>
            <person name="Hu T.T."/>
            <person name="Pattyn P."/>
            <person name="Bakker E.G."/>
            <person name="Cao J."/>
            <person name="Cheng J.-F."/>
            <person name="Clark R.M."/>
            <person name="Fahlgren N."/>
            <person name="Fawcett J.A."/>
            <person name="Grimwood J."/>
            <person name="Gundlach H."/>
            <person name="Haberer G."/>
            <person name="Hollister J.D."/>
            <person name="Ossowski S."/>
            <person name="Ottilar R.P."/>
            <person name="Salamov A.A."/>
            <person name="Schneeberger K."/>
            <person name="Spannagl M."/>
            <person name="Wang X."/>
            <person name="Yang L."/>
            <person name="Nasrallah M.E."/>
            <person name="Bergelson J."/>
            <person name="Carrington J.C."/>
            <person name="Gaut B.S."/>
            <person name="Schmutz J."/>
            <person name="Mayer K.F.X."/>
            <person name="Van de Peer Y."/>
            <person name="Grigoriev I.V."/>
            <person name="Nordborg M."/>
            <person name="Weigel D."/>
            <person name="Guo Y.-L."/>
        </authorList>
    </citation>
    <scope>NUCLEOTIDE SEQUENCE [LARGE SCALE GENOMIC DNA]</scope>
    <source>
        <strain evidence="3">cv. MN47</strain>
    </source>
</reference>
<dbReference type="GO" id="GO:0007051">
    <property type="term" value="P:spindle organization"/>
    <property type="evidence" value="ECO:0007669"/>
    <property type="project" value="InterPro"/>
</dbReference>
<dbReference type="STRING" id="81972.D7KWD1"/>